<keyword evidence="1" id="KW-0732">Signal</keyword>
<gene>
    <name evidence="2" type="ORF">SAMN06265367_11155</name>
</gene>
<sequence length="394" mass="43989">MKNLSHLCLLALFALTLACSGKEEKTQTSTPLSEQALEFEIYDSLVVDYLGNLTLMDISPDRTTFLLSDSNTDTLFVTNSDGEILHYYMLKGEGPNNYAGNRTGIAKFSSNSEFLIPTSRGVYSYNLEGELLKNYEPDFTSSVSLIIGGANNSVIHDNKFYTNLTGRHAEKFGHQGVEFQQNSKQLEVLDLETGSYSPLIPFPKASKFSSTEKSYPLLNFHLNLSATEDSLFINFRNEPKIYGYAFDQLDSTSAPNSVKSIPFTSFIEKVPKENSKENSFDIRDFFLGTINSIIAVEDNLFLVDFLAGLSDEDYKDANSNAGGDINKIFDEGSKFNTQGKVLFDGTSISPLISKPEILGNLNKYITKDEIWFSLNFSAAENDYSVIYKTRLVEK</sequence>
<comment type="caution">
    <text evidence="2">The sequence shown here is derived from an EMBL/GenBank/DDBJ whole genome shotgun (WGS) entry which is preliminary data.</text>
</comment>
<protein>
    <recommendedName>
        <fullName evidence="4">6-bladed beta-propeller protein</fullName>
    </recommendedName>
</protein>
<evidence type="ECO:0000256" key="1">
    <source>
        <dbReference type="SAM" id="SignalP"/>
    </source>
</evidence>
<reference evidence="2 3" key="1">
    <citation type="submission" date="2017-05" db="EMBL/GenBank/DDBJ databases">
        <authorList>
            <person name="Varghese N."/>
            <person name="Submissions S."/>
        </authorList>
    </citation>
    <scope>NUCLEOTIDE SEQUENCE [LARGE SCALE GENOMIC DNA]</scope>
    <source>
        <strain evidence="2 3">DSM 15360</strain>
    </source>
</reference>
<evidence type="ECO:0000313" key="2">
    <source>
        <dbReference type="EMBL" id="SMP35794.1"/>
    </source>
</evidence>
<feature type="signal peptide" evidence="1">
    <location>
        <begin position="1"/>
        <end position="18"/>
    </location>
</feature>
<dbReference type="Proteomes" id="UP001157915">
    <property type="component" value="Unassembled WGS sequence"/>
</dbReference>
<organism evidence="2 3">
    <name type="scientific">Algoriphagus winogradskyi</name>
    <dbReference type="NCBI Taxonomy" id="237017"/>
    <lineage>
        <taxon>Bacteria</taxon>
        <taxon>Pseudomonadati</taxon>
        <taxon>Bacteroidota</taxon>
        <taxon>Cytophagia</taxon>
        <taxon>Cytophagales</taxon>
        <taxon>Cyclobacteriaceae</taxon>
        <taxon>Algoriphagus</taxon>
    </lineage>
</organism>
<keyword evidence="3" id="KW-1185">Reference proteome</keyword>
<name>A0ABY1PKZ7_9BACT</name>
<dbReference type="SUPFAM" id="SSF75011">
    <property type="entry name" value="3-carboxy-cis,cis-mucoante lactonizing enzyme"/>
    <property type="match status" value="1"/>
</dbReference>
<proteinExistence type="predicted"/>
<evidence type="ECO:0008006" key="4">
    <source>
        <dbReference type="Google" id="ProtNLM"/>
    </source>
</evidence>
<feature type="chain" id="PRO_5045699396" description="6-bladed beta-propeller protein" evidence="1">
    <location>
        <begin position="19"/>
        <end position="394"/>
    </location>
</feature>
<dbReference type="PROSITE" id="PS51257">
    <property type="entry name" value="PROKAR_LIPOPROTEIN"/>
    <property type="match status" value="1"/>
</dbReference>
<accession>A0ABY1PKZ7</accession>
<evidence type="ECO:0000313" key="3">
    <source>
        <dbReference type="Proteomes" id="UP001157915"/>
    </source>
</evidence>
<dbReference type="EMBL" id="FXUA01000011">
    <property type="protein sequence ID" value="SMP35794.1"/>
    <property type="molecule type" value="Genomic_DNA"/>
</dbReference>
<dbReference type="RefSeq" id="WP_283414819.1">
    <property type="nucleotide sequence ID" value="NZ_FXUA01000011.1"/>
</dbReference>